<evidence type="ECO:0000313" key="11">
    <source>
        <dbReference type="Proteomes" id="UP001500547"/>
    </source>
</evidence>
<dbReference type="PANTHER" id="PTHR30332">
    <property type="entry name" value="PROBABLE GENERAL SECRETION PATHWAY PROTEIN D"/>
    <property type="match status" value="1"/>
</dbReference>
<evidence type="ECO:0000259" key="9">
    <source>
        <dbReference type="SMART" id="SM00965"/>
    </source>
</evidence>
<feature type="domain" description="Secretin/TonB short N-terminal" evidence="9">
    <location>
        <begin position="34"/>
        <end position="85"/>
    </location>
</feature>
<feature type="compositionally biased region" description="Low complexity" evidence="8">
    <location>
        <begin position="439"/>
        <end position="451"/>
    </location>
</feature>
<dbReference type="Pfam" id="PF00263">
    <property type="entry name" value="Secretin"/>
    <property type="match status" value="1"/>
</dbReference>
<proteinExistence type="inferred from homology"/>
<keyword evidence="5" id="KW-0998">Cell outer membrane</keyword>
<dbReference type="Gene3D" id="3.30.1370.130">
    <property type="match status" value="1"/>
</dbReference>
<evidence type="ECO:0000256" key="7">
    <source>
        <dbReference type="RuleBase" id="RU004004"/>
    </source>
</evidence>
<evidence type="ECO:0000256" key="1">
    <source>
        <dbReference type="ARBA" id="ARBA00004370"/>
    </source>
</evidence>
<evidence type="ECO:0000313" key="10">
    <source>
        <dbReference type="EMBL" id="GAA5160026.1"/>
    </source>
</evidence>
<comment type="similarity">
    <text evidence="6">Belongs to the bacterial secretin family.</text>
</comment>
<dbReference type="SMART" id="SM00965">
    <property type="entry name" value="STN"/>
    <property type="match status" value="1"/>
</dbReference>
<dbReference type="Pfam" id="PF03958">
    <property type="entry name" value="Secretin_N"/>
    <property type="match status" value="1"/>
</dbReference>
<dbReference type="Gene3D" id="3.30.1370.120">
    <property type="match status" value="1"/>
</dbReference>
<evidence type="ECO:0000256" key="5">
    <source>
        <dbReference type="ARBA" id="ARBA00023237"/>
    </source>
</evidence>
<comment type="caution">
    <text evidence="10">The sequence shown here is derived from an EMBL/GenBank/DDBJ whole genome shotgun (WGS) entry which is preliminary data.</text>
</comment>
<feature type="region of interest" description="Disordered" evidence="8">
    <location>
        <begin position="422"/>
        <end position="460"/>
    </location>
</feature>
<organism evidence="10 11">
    <name type="scientific">Viridibacterium curvum</name>
    <dbReference type="NCBI Taxonomy" id="1101404"/>
    <lineage>
        <taxon>Bacteria</taxon>
        <taxon>Pseudomonadati</taxon>
        <taxon>Pseudomonadota</taxon>
        <taxon>Betaproteobacteria</taxon>
        <taxon>Rhodocyclales</taxon>
        <taxon>Rhodocyclaceae</taxon>
        <taxon>Viridibacterium</taxon>
    </lineage>
</organism>
<name>A0ABP9QDC1_9RHOO</name>
<dbReference type="InterPro" id="IPR001775">
    <property type="entry name" value="GspD/PilQ"/>
</dbReference>
<gene>
    <name evidence="10" type="ORF">GCM10025770_07210</name>
</gene>
<dbReference type="PANTHER" id="PTHR30332:SF17">
    <property type="entry name" value="TYPE IV PILIATION SYSTEM PROTEIN DR_0774-RELATED"/>
    <property type="match status" value="1"/>
</dbReference>
<dbReference type="InterPro" id="IPR050810">
    <property type="entry name" value="Bact_Secretion_Sys_Channel"/>
</dbReference>
<dbReference type="Proteomes" id="UP001500547">
    <property type="component" value="Unassembled WGS sequence"/>
</dbReference>
<reference evidence="11" key="1">
    <citation type="journal article" date="2019" name="Int. J. Syst. Evol. Microbiol.">
        <title>The Global Catalogue of Microorganisms (GCM) 10K type strain sequencing project: providing services to taxonomists for standard genome sequencing and annotation.</title>
        <authorList>
            <consortium name="The Broad Institute Genomics Platform"/>
            <consortium name="The Broad Institute Genome Sequencing Center for Infectious Disease"/>
            <person name="Wu L."/>
            <person name="Ma J."/>
        </authorList>
    </citation>
    <scope>NUCLEOTIDE SEQUENCE [LARGE SCALE GENOMIC DNA]</scope>
    <source>
        <strain evidence="11">JCM 18715</strain>
    </source>
</reference>
<keyword evidence="11" id="KW-1185">Reference proteome</keyword>
<keyword evidence="4" id="KW-0472">Membrane</keyword>
<dbReference type="EMBL" id="BAABLD010000002">
    <property type="protein sequence ID" value="GAA5160026.1"/>
    <property type="molecule type" value="Genomic_DNA"/>
</dbReference>
<evidence type="ECO:0000256" key="2">
    <source>
        <dbReference type="ARBA" id="ARBA00022448"/>
    </source>
</evidence>
<accession>A0ABP9QDC1</accession>
<keyword evidence="2 7" id="KW-0813">Transport</keyword>
<evidence type="ECO:0000256" key="6">
    <source>
        <dbReference type="RuleBase" id="RU004003"/>
    </source>
</evidence>
<protein>
    <recommendedName>
        <fullName evidence="9">Secretin/TonB short N-terminal domain-containing protein</fullName>
    </recommendedName>
</protein>
<evidence type="ECO:0000256" key="3">
    <source>
        <dbReference type="ARBA" id="ARBA00022729"/>
    </source>
</evidence>
<dbReference type="InterPro" id="IPR004846">
    <property type="entry name" value="T2SS/T3SS_dom"/>
</dbReference>
<dbReference type="PRINTS" id="PR00811">
    <property type="entry name" value="BCTERIALGSPD"/>
</dbReference>
<sequence length="460" mass="49731">MTPLDEAMEKKVTLQFRDAPVRSLFDAIGKSSGLNIVIDKDVQQDLQTTIYLRDTTVRAALEKIVLTTRLGWRTLDDNTLLIYPDEPAKQADYQGLVVRGFHLANADAKLVANSMKTILRFSNVVVDEKLNMIVVRDTPQAIALAEQLIALHDVAEPEVMLEVAILEVSKGKLENLGVAWPTSATLSPLARTFSSGGSTTTTTTSTVTSSGTSSLTVRDLFNLTPGSTLLTLGGLTLNFGATDSDVNILASPRIRVKNREKAKVLIGERVPNISATATSNGVVSQNITYVDVGLKLEVESQIFPGNEIGLKLSLEVSSINEKLENKSNGNVAYRIGTRNTATVLRLKDGENQVLAGLIQDSDRKTVNKVPLLGDIPILGRLFRSDSDDKGKTEIVLSITPRLVRGIAKPDAANETFDAGTITGVRGRRNEAEGASVVVEQPQQQPAQAAPAEPRRNRDEN</sequence>
<keyword evidence="3" id="KW-0732">Signal</keyword>
<dbReference type="InterPro" id="IPR005644">
    <property type="entry name" value="NolW-like"/>
</dbReference>
<comment type="subcellular location">
    <subcellularLocation>
        <location evidence="7">Cell outer membrane</location>
    </subcellularLocation>
    <subcellularLocation>
        <location evidence="1">Membrane</location>
    </subcellularLocation>
</comment>
<dbReference type="PRINTS" id="PR01032">
    <property type="entry name" value="PHAGEIV"/>
</dbReference>
<evidence type="ECO:0000256" key="8">
    <source>
        <dbReference type="SAM" id="MobiDB-lite"/>
    </source>
</evidence>
<dbReference type="InterPro" id="IPR011662">
    <property type="entry name" value="Secretin/TonB_short_N"/>
</dbReference>
<evidence type="ECO:0000256" key="4">
    <source>
        <dbReference type="ARBA" id="ARBA00023136"/>
    </source>
</evidence>
<dbReference type="InterPro" id="IPR038591">
    <property type="entry name" value="NolW-like_sf"/>
</dbReference>